<evidence type="ECO:0000313" key="3">
    <source>
        <dbReference type="Proteomes" id="UP000789390"/>
    </source>
</evidence>
<keyword evidence="1" id="KW-0560">Oxidoreductase</keyword>
<dbReference type="EMBL" id="CAKKLH010000219">
    <property type="protein sequence ID" value="CAH0106112.1"/>
    <property type="molecule type" value="Genomic_DNA"/>
</dbReference>
<dbReference type="PANTHER" id="PTHR43658:SF8">
    <property type="entry name" value="17-BETA-HYDROXYSTEROID DEHYDROGENASE 14-RELATED"/>
    <property type="match status" value="1"/>
</dbReference>
<dbReference type="InterPro" id="IPR002347">
    <property type="entry name" value="SDR_fam"/>
</dbReference>
<protein>
    <recommendedName>
        <fullName evidence="4">2,4-dienoyl-CoA reductase, mitochondrial</fullName>
    </recommendedName>
</protein>
<evidence type="ECO:0000313" key="2">
    <source>
        <dbReference type="EMBL" id="CAH0106112.1"/>
    </source>
</evidence>
<dbReference type="Pfam" id="PF13561">
    <property type="entry name" value="adh_short_C2"/>
    <property type="match status" value="1"/>
</dbReference>
<dbReference type="Gene3D" id="3.40.50.720">
    <property type="entry name" value="NAD(P)-binding Rossmann-like Domain"/>
    <property type="match status" value="1"/>
</dbReference>
<dbReference type="PRINTS" id="PR00081">
    <property type="entry name" value="GDHRDH"/>
</dbReference>
<dbReference type="PANTHER" id="PTHR43658">
    <property type="entry name" value="SHORT-CHAIN DEHYDROGENASE/REDUCTASE"/>
    <property type="match status" value="1"/>
</dbReference>
<reference evidence="2" key="1">
    <citation type="submission" date="2021-11" db="EMBL/GenBank/DDBJ databases">
        <authorList>
            <person name="Schell T."/>
        </authorList>
    </citation>
    <scope>NUCLEOTIDE SEQUENCE</scope>
    <source>
        <strain evidence="2">M5</strain>
    </source>
</reference>
<sequence>MPNSFETQNAPQSKYFKSIKHPMFAPGTFDGKIAFITGGGTGLGKCVALYLSILGAKVAIASRKLPVLQKTAEQISNSSGNQVLPIQLDVRDPASVKQAVDACQKEFGFPNIVINNAAGNFVSPTERLSSNAWKTVIDIVLNGSANVTLEIGKRLIQAGKGAVFLAVTAPYATHGSGFVCPSASAKAGVEAMSKSLAAEWGRYGMRFNCLSPGPFETEGAFSRLDPTGQFRSVLKDQIPLGRMGDVEEVANLALYMTSDFSSWLNGAVIQLDGGKLPFTAGDFNGLVKVDEEQWNIMEQIIRSSNNKSKL</sequence>
<evidence type="ECO:0008006" key="4">
    <source>
        <dbReference type="Google" id="ProtNLM"/>
    </source>
</evidence>
<dbReference type="InterPro" id="IPR036291">
    <property type="entry name" value="NAD(P)-bd_dom_sf"/>
</dbReference>
<name>A0A8J2RUE0_9CRUS</name>
<dbReference type="CDD" id="cd05369">
    <property type="entry name" value="TER_DECR_SDR_a"/>
    <property type="match status" value="1"/>
</dbReference>
<organism evidence="2 3">
    <name type="scientific">Daphnia galeata</name>
    <dbReference type="NCBI Taxonomy" id="27404"/>
    <lineage>
        <taxon>Eukaryota</taxon>
        <taxon>Metazoa</taxon>
        <taxon>Ecdysozoa</taxon>
        <taxon>Arthropoda</taxon>
        <taxon>Crustacea</taxon>
        <taxon>Branchiopoda</taxon>
        <taxon>Diplostraca</taxon>
        <taxon>Cladocera</taxon>
        <taxon>Anomopoda</taxon>
        <taxon>Daphniidae</taxon>
        <taxon>Daphnia</taxon>
    </lineage>
</organism>
<evidence type="ECO:0000256" key="1">
    <source>
        <dbReference type="ARBA" id="ARBA00023002"/>
    </source>
</evidence>
<keyword evidence="3" id="KW-1185">Reference proteome</keyword>
<comment type="caution">
    <text evidence="2">The sequence shown here is derived from an EMBL/GenBank/DDBJ whole genome shotgun (WGS) entry which is preliminary data.</text>
</comment>
<dbReference type="AlphaFoldDB" id="A0A8J2RUE0"/>
<dbReference type="GO" id="GO:0006635">
    <property type="term" value="P:fatty acid beta-oxidation"/>
    <property type="evidence" value="ECO:0007669"/>
    <property type="project" value="TreeGrafter"/>
</dbReference>
<dbReference type="SUPFAM" id="SSF51735">
    <property type="entry name" value="NAD(P)-binding Rossmann-fold domains"/>
    <property type="match status" value="1"/>
</dbReference>
<dbReference type="OrthoDB" id="1888931at2759"/>
<dbReference type="Proteomes" id="UP000789390">
    <property type="component" value="Unassembled WGS sequence"/>
</dbReference>
<gene>
    <name evidence="2" type="ORF">DGAL_LOCUS9262</name>
</gene>
<accession>A0A8J2RUE0</accession>
<dbReference type="GO" id="GO:0008670">
    <property type="term" value="F:2,4-dienoyl-CoA reductase (NADPH) activity"/>
    <property type="evidence" value="ECO:0007669"/>
    <property type="project" value="TreeGrafter"/>
</dbReference>
<proteinExistence type="predicted"/>
<dbReference type="GO" id="GO:0005739">
    <property type="term" value="C:mitochondrion"/>
    <property type="evidence" value="ECO:0007669"/>
    <property type="project" value="TreeGrafter"/>
</dbReference>